<keyword evidence="8" id="KW-1185">Reference proteome</keyword>
<keyword evidence="4 7" id="KW-0067">ATP-binding</keyword>
<evidence type="ECO:0000256" key="4">
    <source>
        <dbReference type="ARBA" id="ARBA00022840"/>
    </source>
</evidence>
<evidence type="ECO:0000259" key="5">
    <source>
        <dbReference type="PROSITE" id="PS50893"/>
    </source>
</evidence>
<evidence type="ECO:0000313" key="8">
    <source>
        <dbReference type="Proteomes" id="UP000277858"/>
    </source>
</evidence>
<dbReference type="GO" id="GO:0005524">
    <property type="term" value="F:ATP binding"/>
    <property type="evidence" value="ECO:0007669"/>
    <property type="project" value="UniProtKB-KW"/>
</dbReference>
<comment type="similarity">
    <text evidence="1">Belongs to the ABC transporter superfamily.</text>
</comment>
<dbReference type="PANTHER" id="PTHR43335:SF4">
    <property type="entry name" value="ABC TRANSPORTER, ATP-BINDING PROTEIN"/>
    <property type="match status" value="1"/>
</dbReference>
<dbReference type="InterPro" id="IPR027417">
    <property type="entry name" value="P-loop_NTPase"/>
</dbReference>
<dbReference type="GO" id="GO:0016887">
    <property type="term" value="F:ATP hydrolysis activity"/>
    <property type="evidence" value="ECO:0007669"/>
    <property type="project" value="InterPro"/>
</dbReference>
<dbReference type="KEGG" id="aji:C0Z10_09195"/>
<keyword evidence="3" id="KW-0547">Nucleotide-binding</keyword>
<evidence type="ECO:0000256" key="1">
    <source>
        <dbReference type="ARBA" id="ARBA00005417"/>
    </source>
</evidence>
<dbReference type="PROSITE" id="PS00211">
    <property type="entry name" value="ABC_TRANSPORTER_1"/>
    <property type="match status" value="1"/>
</dbReference>
<evidence type="ECO:0000256" key="3">
    <source>
        <dbReference type="ARBA" id="ARBA00022741"/>
    </source>
</evidence>
<proteinExistence type="inferred from homology"/>
<name>A0A3S4UQ92_9ACTN</name>
<organism evidence="7 8">
    <name type="scientific">Acidipropionibacterium jensenii</name>
    <dbReference type="NCBI Taxonomy" id="1749"/>
    <lineage>
        <taxon>Bacteria</taxon>
        <taxon>Bacillati</taxon>
        <taxon>Actinomycetota</taxon>
        <taxon>Actinomycetes</taxon>
        <taxon>Propionibacteriales</taxon>
        <taxon>Propionibacteriaceae</taxon>
        <taxon>Acidipropionibacterium</taxon>
    </lineage>
</organism>
<evidence type="ECO:0000256" key="2">
    <source>
        <dbReference type="ARBA" id="ARBA00022448"/>
    </source>
</evidence>
<dbReference type="EMBL" id="LR134473">
    <property type="protein sequence ID" value="VEI02671.1"/>
    <property type="molecule type" value="Genomic_DNA"/>
</dbReference>
<gene>
    <name evidence="6" type="ORF">C0Z10_09195</name>
    <name evidence="7" type="ORF">NCTC13652_00851</name>
</gene>
<dbReference type="Proteomes" id="UP000277858">
    <property type="component" value="Chromosome"/>
</dbReference>
<dbReference type="EC" id="3.6.3.-" evidence="7"/>
<evidence type="ECO:0000313" key="6">
    <source>
        <dbReference type="EMBL" id="AZZ39901.1"/>
    </source>
</evidence>
<dbReference type="Pfam" id="PF00005">
    <property type="entry name" value="ABC_tran"/>
    <property type="match status" value="1"/>
</dbReference>
<dbReference type="PROSITE" id="PS50893">
    <property type="entry name" value="ABC_TRANSPORTER_2"/>
    <property type="match status" value="1"/>
</dbReference>
<dbReference type="InterPro" id="IPR017871">
    <property type="entry name" value="ABC_transporter-like_CS"/>
</dbReference>
<dbReference type="InterPro" id="IPR003439">
    <property type="entry name" value="ABC_transporter-like_ATP-bd"/>
</dbReference>
<evidence type="ECO:0000313" key="7">
    <source>
        <dbReference type="EMBL" id="VEI02671.1"/>
    </source>
</evidence>
<dbReference type="Proteomes" id="UP000285875">
    <property type="component" value="Chromosome"/>
</dbReference>
<dbReference type="Gene3D" id="3.40.50.300">
    <property type="entry name" value="P-loop containing nucleotide triphosphate hydrolases"/>
    <property type="match status" value="1"/>
</dbReference>
<dbReference type="PANTHER" id="PTHR43335">
    <property type="entry name" value="ABC TRANSPORTER, ATP-BINDING PROTEIN"/>
    <property type="match status" value="1"/>
</dbReference>
<reference evidence="7 8" key="2">
    <citation type="submission" date="2018-12" db="EMBL/GenBank/DDBJ databases">
        <authorList>
            <consortium name="Pathogen Informatics"/>
        </authorList>
    </citation>
    <scope>NUCLEOTIDE SEQUENCE [LARGE SCALE GENOMIC DNA]</scope>
    <source>
        <strain evidence="7 8">NCTC13652</strain>
    </source>
</reference>
<dbReference type="STRING" id="1122997.GCA_000425285_01011"/>
<dbReference type="InterPro" id="IPR003593">
    <property type="entry name" value="AAA+_ATPase"/>
</dbReference>
<accession>A0A3S4UQ92</accession>
<reference evidence="9" key="1">
    <citation type="submission" date="2017-12" db="EMBL/GenBank/DDBJ databases">
        <title>Whole genome sequencing of Acidipropionibacterium jensenii strains JS279 and JS280.</title>
        <authorList>
            <person name="Deptula P."/>
            <person name="Laine P."/>
            <person name="Smolander O.-P."/>
            <person name="Paulin L."/>
            <person name="Auvinen P."/>
            <person name="Varmanen P."/>
        </authorList>
    </citation>
    <scope>NUCLEOTIDE SEQUENCE [LARGE SCALE GENOMIC DNA]</scope>
    <source>
        <strain evidence="9">JS280</strain>
    </source>
</reference>
<keyword evidence="2" id="KW-0813">Transport</keyword>
<dbReference type="AlphaFoldDB" id="A0A3S4UQ92"/>
<evidence type="ECO:0000313" key="9">
    <source>
        <dbReference type="Proteomes" id="UP000285875"/>
    </source>
</evidence>
<feature type="domain" description="ABC transporter" evidence="5">
    <location>
        <begin position="10"/>
        <end position="233"/>
    </location>
</feature>
<dbReference type="EMBL" id="CP025570">
    <property type="protein sequence ID" value="AZZ39901.1"/>
    <property type="molecule type" value="Genomic_DNA"/>
</dbReference>
<reference evidence="6" key="3">
    <citation type="journal article" date="2019" name="Microorganisms">
        <title>Red-Brown Pigmentation of Acidipropionibacterium jensenii Is Tied to Haemolytic Activity and cyl-Like Gene Cluster.</title>
        <authorList>
            <person name="Deptula P."/>
            <person name="Loivamaa I."/>
            <person name="Smolander O.P."/>
            <person name="Laine P."/>
            <person name="Roberts R.J."/>
            <person name="Piironen V."/>
            <person name="Paulin L."/>
            <person name="Savijoki K."/>
            <person name="Auvinen P."/>
            <person name="Varmanen P."/>
        </authorList>
    </citation>
    <scope>NUCLEOTIDE SEQUENCE</scope>
    <source>
        <strain evidence="6">JS280</strain>
    </source>
</reference>
<dbReference type="SUPFAM" id="SSF52540">
    <property type="entry name" value="P-loop containing nucleoside triphosphate hydrolases"/>
    <property type="match status" value="1"/>
</dbReference>
<sequence>MAEEPVSSTLAVSGLSHTFSNGSRIGPVTFTVEAGSCLGLVGANGAGKTTELKMICGLASIASGTLTVGGKEPVRLGPEVSITGMIEEPAFYPFLSARENLRAFSGGYSERIGRIAAALANVELEDSRLHYSKYSQGMRQRLGIARLLVCSSPVIVLDEPTNGLDPVFLHRFREIVANLKAAGHAIVLSSHMLHEVQQICDSYVMMNGGEQILGGATADLAEGATIEDLYFSAIGLT</sequence>
<keyword evidence="7" id="KW-0378">Hydrolase</keyword>
<dbReference type="SMART" id="SM00382">
    <property type="entry name" value="AAA"/>
    <property type="match status" value="1"/>
</dbReference>
<protein>
    <submittedName>
        <fullName evidence="7">Fluoroquinolones export ATP-binding protein Rv2688c/MT2762</fullName>
        <ecNumber evidence="7">3.6.3.-</ecNumber>
    </submittedName>
</protein>
<dbReference type="OrthoDB" id="9804819at2"/>